<reference evidence="3" key="1">
    <citation type="journal article" date="2011" name="MBio">
        <title>Novel metabolic attributes of the genus Cyanothece, comprising a group of unicellular nitrogen-fixing Cyanobacteria.</title>
        <authorList>
            <person name="Bandyopadhyay A."/>
            <person name="Elvitigala T."/>
            <person name="Welsh E."/>
            <person name="Stockel J."/>
            <person name="Liberton M."/>
            <person name="Min H."/>
            <person name="Sherman L.A."/>
            <person name="Pakrasi H.B."/>
        </authorList>
    </citation>
    <scope>NUCLEOTIDE SEQUENCE [LARGE SCALE GENOMIC DNA]</scope>
    <source>
        <strain evidence="3">PCC 8801</strain>
    </source>
</reference>
<dbReference type="Pfam" id="PF00656">
    <property type="entry name" value="Peptidase_C14"/>
    <property type="match status" value="1"/>
</dbReference>
<keyword evidence="3" id="KW-1185">Reference proteome</keyword>
<dbReference type="STRING" id="41431.PCC8801_0557"/>
<dbReference type="AlphaFoldDB" id="B7JVS7"/>
<dbReference type="KEGG" id="cyp:PCC8801_0557"/>
<dbReference type="OrthoDB" id="505527at2"/>
<dbReference type="InterPro" id="IPR029030">
    <property type="entry name" value="Caspase-like_dom_sf"/>
</dbReference>
<name>B7JVS7_RIPO1</name>
<dbReference type="GO" id="GO:0004197">
    <property type="term" value="F:cysteine-type endopeptidase activity"/>
    <property type="evidence" value="ECO:0007669"/>
    <property type="project" value="InterPro"/>
</dbReference>
<organism evidence="2 3">
    <name type="scientific">Rippkaea orientalis (strain PCC 8801 / RF-1)</name>
    <name type="common">Cyanothece sp. (strain PCC 8801)</name>
    <dbReference type="NCBI Taxonomy" id="41431"/>
    <lineage>
        <taxon>Bacteria</taxon>
        <taxon>Bacillati</taxon>
        <taxon>Cyanobacteriota</taxon>
        <taxon>Cyanophyceae</taxon>
        <taxon>Oscillatoriophycideae</taxon>
        <taxon>Chroococcales</taxon>
        <taxon>Aphanothecaceae</taxon>
        <taxon>Rippkaea</taxon>
        <taxon>Rippkaea orientalis</taxon>
    </lineage>
</organism>
<gene>
    <name evidence="2" type="ordered locus">PCC8801_0557</name>
</gene>
<dbReference type="InterPro" id="IPR011600">
    <property type="entry name" value="Pept_C14_caspase"/>
</dbReference>
<dbReference type="HOGENOM" id="CLU_023909_0_0_3"/>
<dbReference type="PANTHER" id="PTHR48104:SF30">
    <property type="entry name" value="METACASPASE-1"/>
    <property type="match status" value="1"/>
</dbReference>
<dbReference type="GO" id="GO:0006508">
    <property type="term" value="P:proteolysis"/>
    <property type="evidence" value="ECO:0007669"/>
    <property type="project" value="InterPro"/>
</dbReference>
<evidence type="ECO:0000313" key="2">
    <source>
        <dbReference type="EMBL" id="ACK64648.1"/>
    </source>
</evidence>
<dbReference type="InterPro" id="IPR050452">
    <property type="entry name" value="Metacaspase"/>
</dbReference>
<proteinExistence type="predicted"/>
<evidence type="ECO:0000313" key="3">
    <source>
        <dbReference type="Proteomes" id="UP000008204"/>
    </source>
</evidence>
<feature type="domain" description="Peptidase C14 caspase" evidence="1">
    <location>
        <begin position="44"/>
        <end position="275"/>
    </location>
</feature>
<dbReference type="eggNOG" id="COG4249">
    <property type="taxonomic scope" value="Bacteria"/>
</dbReference>
<dbReference type="PIRSF" id="PIRSF007398">
    <property type="entry name" value="Sll0148_caspase"/>
    <property type="match status" value="1"/>
</dbReference>
<dbReference type="RefSeq" id="WP_012593925.1">
    <property type="nucleotide sequence ID" value="NC_011726.1"/>
</dbReference>
<dbReference type="EMBL" id="CP001287">
    <property type="protein sequence ID" value="ACK64648.1"/>
    <property type="molecule type" value="Genomic_DNA"/>
</dbReference>
<dbReference type="GO" id="GO:0005737">
    <property type="term" value="C:cytoplasm"/>
    <property type="evidence" value="ECO:0007669"/>
    <property type="project" value="TreeGrafter"/>
</dbReference>
<dbReference type="PANTHER" id="PTHR48104">
    <property type="entry name" value="METACASPASE-4"/>
    <property type="match status" value="1"/>
</dbReference>
<protein>
    <submittedName>
        <fullName evidence="2">Peptidase C14 caspase catalytic subunit p20</fullName>
    </submittedName>
</protein>
<dbReference type="SUPFAM" id="SSF52129">
    <property type="entry name" value="Caspase-like"/>
    <property type="match status" value="1"/>
</dbReference>
<dbReference type="InterPro" id="IPR011189">
    <property type="entry name" value="UCP_caspase_lke"/>
</dbReference>
<evidence type="ECO:0000259" key="1">
    <source>
        <dbReference type="Pfam" id="PF00656"/>
    </source>
</evidence>
<dbReference type="Gene3D" id="3.40.50.1460">
    <property type="match status" value="1"/>
</dbReference>
<accession>B7JVS7</accession>
<sequence>MKWDRRTFLKTLLTWGVSQIGLEGFRGQPKIQQYYQTLAAPTPRKLALLVGINDYGTPFNLKGCLTDVERQKELLIYRFGFSPQDILTLTGQEATREAIETAFQEHLTQQAQGGDVVVFHFSGYGNLVKSSSGELLRGLIPSDGIISTKGQIVTHNLLEDALILWGRSLATEKLTFVLDTSYHYLGQELQGNLKVRSFPSSSQEVDPQELARQITGTAPKGIILGASGQEQVATEIASSGFSSGLFTYALTQYLWEVTSPSNVTVTLGKTTETLLPIIGTQQQPQPRDGDKQPLFTYYLLPTPSHGAEGLITSLDDSTNATIKLTGLPLPLLQHYGLNSCFTVTTSPPSSPILVQLRSREGLKGKVHLISALDPNSDVSALAVGQFLQESIRFLPKTIGLTVALEKNLERIERVDATSTFSAIAQIHSVITAGEPGADCILAKETLTEETDLSPSSGGYGLLLPGGVQVPNTFGQSGEAIKSAVERLRPDLQRLLAAKLWRLTLNEESSQLPIRVSLESLDQDSPVIDQRQTTRRVGEGEKAQETPLADLTKPSHGLLQVPRGSRLQFRWQNLGDRPIYYLLLGIDARARTLAYLPPEAALIAPGETLVVPSPTLGLNWTVASTPGWEQILAISCSSPFKKTFETLRQSTPSKPDQGQILLLNTPLTVAQALLQDLHGASAVKSELLGTATDSYALDVKIWATLSFVYQVV</sequence>
<dbReference type="Proteomes" id="UP000008204">
    <property type="component" value="Chromosome"/>
</dbReference>